<reference evidence="7" key="1">
    <citation type="journal article" date="2009" name="PLoS Genet.">
        <title>Organised genome dynamics in the Escherichia coli species results in highly diverse adaptive paths.</title>
        <authorList>
            <person name="Touchon M."/>
            <person name="Hoede C."/>
            <person name="Tenaillon O."/>
            <person name="Barbe V."/>
            <person name="Baeriswyl S."/>
            <person name="Bidet P."/>
            <person name="Bingen E."/>
            <person name="Bonacorsi S."/>
            <person name="Bouchier C."/>
            <person name="Bouvet O."/>
            <person name="Calteau A."/>
            <person name="Chiapello H."/>
            <person name="Clermont O."/>
            <person name="Cruveiller S."/>
            <person name="Danchin A."/>
            <person name="Diard M."/>
            <person name="Dossat C."/>
            <person name="Karoui M.E."/>
            <person name="Frapy E."/>
            <person name="Garry L."/>
            <person name="Ghigo J.M."/>
            <person name="Gilles A.M."/>
            <person name="Johnson J."/>
            <person name="Le Bouguenec C."/>
            <person name="Lescat M."/>
            <person name="Mangenot S."/>
            <person name="Martinez-Jehanne V."/>
            <person name="Matic I."/>
            <person name="Nassif X."/>
            <person name="Oztas S."/>
            <person name="Petit M.A."/>
            <person name="Pichon C."/>
            <person name="Rouy Z."/>
            <person name="Ruf C.S."/>
            <person name="Schneider D."/>
            <person name="Tourret J."/>
            <person name="Vacherie B."/>
            <person name="Vallenet D."/>
            <person name="Medigue C."/>
            <person name="Rocha E.P.C."/>
            <person name="Denamur E."/>
        </authorList>
    </citation>
    <scope>NUCLEOTIDE SEQUENCE [LARGE SCALE GENOMIC DNA]</scope>
    <source>
        <strain evidence="7">ATCC 35469 / DSM 13698 / BCRC 15582 / CCUG 18766 / IAM 14443 / JCM 21226 / LMG 7866 / NBRC 102419 / NCTC 12128 / CDC 0568-73</strain>
    </source>
</reference>
<evidence type="ECO:0000256" key="3">
    <source>
        <dbReference type="ARBA" id="ARBA00011233"/>
    </source>
</evidence>
<dbReference type="EMBL" id="CU928158">
    <property type="protein sequence ID" value="CAQ91113.1"/>
    <property type="molecule type" value="Genomic_DNA"/>
</dbReference>
<dbReference type="Pfam" id="PF01081">
    <property type="entry name" value="Aldolase"/>
    <property type="match status" value="1"/>
</dbReference>
<dbReference type="AlphaFoldDB" id="B7LU05"/>
<name>B7LU05_ESCF3</name>
<comment type="subunit">
    <text evidence="3">Homotrimer.</text>
</comment>
<comment type="similarity">
    <text evidence="2">Belongs to the KHG/KDPG aldolase family.</text>
</comment>
<evidence type="ECO:0000256" key="5">
    <source>
        <dbReference type="ARBA" id="ARBA00023277"/>
    </source>
</evidence>
<evidence type="ECO:0000256" key="4">
    <source>
        <dbReference type="ARBA" id="ARBA00023239"/>
    </source>
</evidence>
<evidence type="ECO:0000313" key="6">
    <source>
        <dbReference type="EMBL" id="CAQ91113.1"/>
    </source>
</evidence>
<evidence type="ECO:0000313" key="7">
    <source>
        <dbReference type="Proteomes" id="UP000000745"/>
    </source>
</evidence>
<proteinExistence type="inferred from homology"/>
<evidence type="ECO:0000256" key="2">
    <source>
        <dbReference type="ARBA" id="ARBA00006906"/>
    </source>
</evidence>
<dbReference type="SUPFAM" id="SSF51569">
    <property type="entry name" value="Aldolase"/>
    <property type="match status" value="1"/>
</dbReference>
<dbReference type="Gene3D" id="3.20.20.70">
    <property type="entry name" value="Aldolase class I"/>
    <property type="match status" value="1"/>
</dbReference>
<protein>
    <submittedName>
        <fullName evidence="6">Phospho acidic carbohydrate aldolase</fullName>
        <ecNumber evidence="6">4.1.2.-</ecNumber>
    </submittedName>
</protein>
<dbReference type="NCBIfam" id="NF006600">
    <property type="entry name" value="PRK09140.1"/>
    <property type="match status" value="1"/>
</dbReference>
<dbReference type="CDD" id="cd00452">
    <property type="entry name" value="KDPG_aldolase"/>
    <property type="match status" value="1"/>
</dbReference>
<evidence type="ECO:0000256" key="1">
    <source>
        <dbReference type="ARBA" id="ARBA00004761"/>
    </source>
</evidence>
<dbReference type="EC" id="4.1.2.-" evidence="6"/>
<organism evidence="6 7">
    <name type="scientific">Escherichia fergusonii (strain ATCC 35469 / DSM 13698 / CCUG 18766 / IAM 14443 / JCM 21226 / LMG 7866 / NBRC 102419 / NCTC 12128 / CDC 0568-73)</name>
    <dbReference type="NCBI Taxonomy" id="585054"/>
    <lineage>
        <taxon>Bacteria</taxon>
        <taxon>Pseudomonadati</taxon>
        <taxon>Pseudomonadota</taxon>
        <taxon>Gammaproteobacteria</taxon>
        <taxon>Enterobacterales</taxon>
        <taxon>Enterobacteriaceae</taxon>
        <taxon>Escherichia</taxon>
    </lineage>
</organism>
<dbReference type="GO" id="GO:0016829">
    <property type="term" value="F:lyase activity"/>
    <property type="evidence" value="ECO:0007669"/>
    <property type="project" value="UniProtKB-KW"/>
</dbReference>
<dbReference type="InterPro" id="IPR013785">
    <property type="entry name" value="Aldolase_TIM"/>
</dbReference>
<keyword evidence="7" id="KW-1185">Reference proteome</keyword>
<comment type="pathway">
    <text evidence="1">Carbohydrate acid metabolism.</text>
</comment>
<keyword evidence="5" id="KW-0119">Carbohydrate metabolism</keyword>
<gene>
    <name evidence="6" type="ordered locus">EFER_3651</name>
</gene>
<accession>B7LU05</accession>
<dbReference type="Proteomes" id="UP000000745">
    <property type="component" value="Chromosome"/>
</dbReference>
<dbReference type="InterPro" id="IPR000887">
    <property type="entry name" value="Aldlse_KDPG_KHG"/>
</dbReference>
<dbReference type="PANTHER" id="PTHR30246:SF1">
    <property type="entry name" value="2-DEHYDRO-3-DEOXY-6-PHOSPHOGALACTONATE ALDOLASE-RELATED"/>
    <property type="match status" value="1"/>
</dbReference>
<dbReference type="PANTHER" id="PTHR30246">
    <property type="entry name" value="2-KETO-3-DEOXY-6-PHOSPHOGLUCONATE ALDOLASE"/>
    <property type="match status" value="1"/>
</dbReference>
<dbReference type="HOGENOM" id="CLU_077795_2_1_6"/>
<dbReference type="KEGG" id="efe:EFER_3651"/>
<keyword evidence="4 6" id="KW-0456">Lyase</keyword>
<sequence length="234" mass="24889">MPLNRGYGESPTLPGYSPPTPGNVLMPFNTLLQKTGLVAILRGVKPDEIVAIGEKLYAAGFRLIEIPMNSPEPLQSISLLRDALPKDCLVGAGTVLSVEQVVAVKEAGGQIIVMPHCDTAVIRRARALGMYCAPGVATPTEAFAAIEHGANAIKLFPAEQITPEVTKAWRAVIPQSVPMLPVGGITPDTMARYLSHGANGFGLGSALYRPGMTPEQVYENAVLFMNAWNNLNSN</sequence>